<protein>
    <submittedName>
        <fullName evidence="1">Uncharacterized protein</fullName>
    </submittedName>
</protein>
<organism evidence="1">
    <name type="scientific">Arundo donax</name>
    <name type="common">Giant reed</name>
    <name type="synonym">Donax arundinaceus</name>
    <dbReference type="NCBI Taxonomy" id="35708"/>
    <lineage>
        <taxon>Eukaryota</taxon>
        <taxon>Viridiplantae</taxon>
        <taxon>Streptophyta</taxon>
        <taxon>Embryophyta</taxon>
        <taxon>Tracheophyta</taxon>
        <taxon>Spermatophyta</taxon>
        <taxon>Magnoliopsida</taxon>
        <taxon>Liliopsida</taxon>
        <taxon>Poales</taxon>
        <taxon>Poaceae</taxon>
        <taxon>PACMAD clade</taxon>
        <taxon>Arundinoideae</taxon>
        <taxon>Arundineae</taxon>
        <taxon>Arundo</taxon>
    </lineage>
</organism>
<accession>A0A0A9C1C4</accession>
<dbReference type="AlphaFoldDB" id="A0A0A9C1C4"/>
<name>A0A0A9C1C4_ARUDO</name>
<evidence type="ECO:0000313" key="1">
    <source>
        <dbReference type="EMBL" id="JAD65337.1"/>
    </source>
</evidence>
<proteinExistence type="predicted"/>
<reference evidence="1" key="1">
    <citation type="submission" date="2014-09" db="EMBL/GenBank/DDBJ databases">
        <authorList>
            <person name="Magalhaes I.L.F."/>
            <person name="Oliveira U."/>
            <person name="Santos F.R."/>
            <person name="Vidigal T.H.D.A."/>
            <person name="Brescovit A.D."/>
            <person name="Santos A.J."/>
        </authorList>
    </citation>
    <scope>NUCLEOTIDE SEQUENCE</scope>
    <source>
        <tissue evidence="1">Shoot tissue taken approximately 20 cm above the soil surface</tissue>
    </source>
</reference>
<reference evidence="1" key="2">
    <citation type="journal article" date="2015" name="Data Brief">
        <title>Shoot transcriptome of the giant reed, Arundo donax.</title>
        <authorList>
            <person name="Barrero R.A."/>
            <person name="Guerrero F.D."/>
            <person name="Moolhuijzen P."/>
            <person name="Goolsby J.A."/>
            <person name="Tidwell J."/>
            <person name="Bellgard S.E."/>
            <person name="Bellgard M.I."/>
        </authorList>
    </citation>
    <scope>NUCLEOTIDE SEQUENCE</scope>
    <source>
        <tissue evidence="1">Shoot tissue taken approximately 20 cm above the soil surface</tissue>
    </source>
</reference>
<dbReference type="EMBL" id="GBRH01232558">
    <property type="protein sequence ID" value="JAD65337.1"/>
    <property type="molecule type" value="Transcribed_RNA"/>
</dbReference>
<sequence length="27" mass="3347">MYGRSMMHKKNCRNIVALEKEQFYIKQ</sequence>